<dbReference type="PROSITE" id="PS00031">
    <property type="entry name" value="NUCLEAR_REC_DBD_1"/>
    <property type="match status" value="1"/>
</dbReference>
<evidence type="ECO:0000256" key="3">
    <source>
        <dbReference type="ARBA" id="ARBA00022723"/>
    </source>
</evidence>
<dbReference type="InterPro" id="IPR001628">
    <property type="entry name" value="Znf_hrmn_rcpt"/>
</dbReference>
<dbReference type="PROSITE" id="PS51030">
    <property type="entry name" value="NUCLEAR_REC_DBD_2"/>
    <property type="match status" value="1"/>
</dbReference>
<reference evidence="12 13" key="2">
    <citation type="journal article" date="2011" name="PLoS Genet.">
        <title>Caenorhabditis briggsae recombinant inbred line genotypes reveal inter-strain incompatibility and the evolution of recombination.</title>
        <authorList>
            <person name="Ross J.A."/>
            <person name="Koboldt D.C."/>
            <person name="Staisch J.E."/>
            <person name="Chamberlin H.M."/>
            <person name="Gupta B.P."/>
            <person name="Miller R.D."/>
            <person name="Baird S.E."/>
            <person name="Haag E.S."/>
        </authorList>
    </citation>
    <scope>NUCLEOTIDE SEQUENCE [LARGE SCALE GENOMIC DNA]</scope>
    <source>
        <strain evidence="12 13">AF16</strain>
    </source>
</reference>
<dbReference type="STRING" id="6238.A8Y3A8"/>
<dbReference type="SMART" id="SM00399">
    <property type="entry name" value="ZnF_C4"/>
    <property type="match status" value="1"/>
</dbReference>
<dbReference type="InterPro" id="IPR013088">
    <property type="entry name" value="Znf_NHR/GATA"/>
</dbReference>
<evidence type="ECO:0000256" key="4">
    <source>
        <dbReference type="ARBA" id="ARBA00022771"/>
    </source>
</evidence>
<evidence type="ECO:0000256" key="8">
    <source>
        <dbReference type="ARBA" id="ARBA00023163"/>
    </source>
</evidence>
<dbReference type="PRINTS" id="PR00047">
    <property type="entry name" value="STROIDFINGER"/>
</dbReference>
<dbReference type="AlphaFoldDB" id="A8Y3A8"/>
<evidence type="ECO:0000313" key="12">
    <source>
        <dbReference type="EMBL" id="CAP39377.2"/>
    </source>
</evidence>
<dbReference type="Pfam" id="PF00104">
    <property type="entry name" value="Hormone_recep"/>
    <property type="match status" value="1"/>
</dbReference>
<dbReference type="Gene3D" id="3.30.50.10">
    <property type="entry name" value="Erythroid Transcription Factor GATA-1, subunit A"/>
    <property type="match status" value="1"/>
</dbReference>
<dbReference type="SUPFAM" id="SSF48508">
    <property type="entry name" value="Nuclear receptor ligand-binding domain"/>
    <property type="match status" value="1"/>
</dbReference>
<proteinExistence type="inferred from homology"/>
<name>A8Y3A8_CAEBR</name>
<evidence type="ECO:0000256" key="9">
    <source>
        <dbReference type="ARBA" id="ARBA00023170"/>
    </source>
</evidence>
<keyword evidence="13" id="KW-1185">Reference proteome</keyword>
<evidence type="ECO:0000259" key="11">
    <source>
        <dbReference type="PROSITE" id="PS51030"/>
    </source>
</evidence>
<dbReference type="InterPro" id="IPR049636">
    <property type="entry name" value="HNF4-like_DBD"/>
</dbReference>
<reference evidence="12 13" key="1">
    <citation type="journal article" date="2003" name="PLoS Biol.">
        <title>The genome sequence of Caenorhabditis briggsae: a platform for comparative genomics.</title>
        <authorList>
            <person name="Stein L.D."/>
            <person name="Bao Z."/>
            <person name="Blasiar D."/>
            <person name="Blumenthal T."/>
            <person name="Brent M.R."/>
            <person name="Chen N."/>
            <person name="Chinwalla A."/>
            <person name="Clarke L."/>
            <person name="Clee C."/>
            <person name="Coghlan A."/>
            <person name="Coulson A."/>
            <person name="D'Eustachio P."/>
            <person name="Fitch D.H."/>
            <person name="Fulton L.A."/>
            <person name="Fulton R.E."/>
            <person name="Griffiths-Jones S."/>
            <person name="Harris T.W."/>
            <person name="Hillier L.W."/>
            <person name="Kamath R."/>
            <person name="Kuwabara P.E."/>
            <person name="Mardis E.R."/>
            <person name="Marra M.A."/>
            <person name="Miner T.L."/>
            <person name="Minx P."/>
            <person name="Mullikin J.C."/>
            <person name="Plumb R.W."/>
            <person name="Rogers J."/>
            <person name="Schein J.E."/>
            <person name="Sohrmann M."/>
            <person name="Spieth J."/>
            <person name="Stajich J.E."/>
            <person name="Wei C."/>
            <person name="Willey D."/>
            <person name="Wilson R.K."/>
            <person name="Durbin R."/>
            <person name="Waterston R.H."/>
        </authorList>
    </citation>
    <scope>NUCLEOTIDE SEQUENCE [LARGE SCALE GENOMIC DNA]</scope>
    <source>
        <strain evidence="12 13">AF16</strain>
    </source>
</reference>
<dbReference type="GO" id="GO:0005634">
    <property type="term" value="C:nucleus"/>
    <property type="evidence" value="ECO:0007669"/>
    <property type="project" value="UniProtKB-SubCell"/>
</dbReference>
<evidence type="ECO:0000313" key="14">
    <source>
        <dbReference type="WormBase" id="CBG22886"/>
    </source>
</evidence>
<keyword evidence="8" id="KW-0804">Transcription</keyword>
<evidence type="ECO:0000256" key="2">
    <source>
        <dbReference type="ARBA" id="ARBA00005993"/>
    </source>
</evidence>
<dbReference type="EMBL" id="HE600994">
    <property type="protein sequence ID" value="CAP39377.2"/>
    <property type="molecule type" value="Genomic_DNA"/>
</dbReference>
<accession>A8Y3A8</accession>
<organism evidence="12 13">
    <name type="scientific">Caenorhabditis briggsae</name>
    <dbReference type="NCBI Taxonomy" id="6238"/>
    <lineage>
        <taxon>Eukaryota</taxon>
        <taxon>Metazoa</taxon>
        <taxon>Ecdysozoa</taxon>
        <taxon>Nematoda</taxon>
        <taxon>Chromadorea</taxon>
        <taxon>Rhabditida</taxon>
        <taxon>Rhabditina</taxon>
        <taxon>Rhabditomorpha</taxon>
        <taxon>Rhabditoidea</taxon>
        <taxon>Rhabditidae</taxon>
        <taxon>Peloderinae</taxon>
        <taxon>Caenorhabditis</taxon>
    </lineage>
</organism>
<keyword evidence="5" id="KW-0862">Zinc</keyword>
<evidence type="ECO:0000256" key="6">
    <source>
        <dbReference type="ARBA" id="ARBA00023015"/>
    </source>
</evidence>
<dbReference type="eggNOG" id="KOG3575">
    <property type="taxonomic scope" value="Eukaryota"/>
</dbReference>
<dbReference type="InParanoid" id="A8Y3A8"/>
<dbReference type="PANTHER" id="PTHR45680:SF12">
    <property type="entry name" value="NUCLEAR HORMONE RECEPTOR FAMILY-RELATED"/>
    <property type="match status" value="1"/>
</dbReference>
<evidence type="ECO:0000256" key="5">
    <source>
        <dbReference type="ARBA" id="ARBA00022833"/>
    </source>
</evidence>
<dbReference type="PANTHER" id="PTHR45680">
    <property type="entry name" value="NUCLEAR HORMONE RECEPTOR FAMILY"/>
    <property type="match status" value="1"/>
</dbReference>
<comment type="similarity">
    <text evidence="2">Belongs to the nuclear hormone receptor family.</text>
</comment>
<keyword evidence="6" id="KW-0805">Transcription regulation</keyword>
<evidence type="ECO:0000256" key="7">
    <source>
        <dbReference type="ARBA" id="ARBA00023125"/>
    </source>
</evidence>
<dbReference type="InterPro" id="IPR035500">
    <property type="entry name" value="NHR-like_dom_sf"/>
</dbReference>
<dbReference type="GO" id="GO:0003700">
    <property type="term" value="F:DNA-binding transcription factor activity"/>
    <property type="evidence" value="ECO:0007669"/>
    <property type="project" value="InterPro"/>
</dbReference>
<dbReference type="KEGG" id="cbr:CBG_22886"/>
<protein>
    <submittedName>
        <fullName evidence="12">Protein CBG22886</fullName>
    </submittedName>
</protein>
<dbReference type="Proteomes" id="UP000008549">
    <property type="component" value="Unassembled WGS sequence"/>
</dbReference>
<dbReference type="HOGENOM" id="CLU_007368_7_2_1"/>
<evidence type="ECO:0000313" key="13">
    <source>
        <dbReference type="Proteomes" id="UP000008549"/>
    </source>
</evidence>
<gene>
    <name evidence="12 14" type="ORF">CBG22886</name>
    <name evidence="12" type="ORF">CBG_22886</name>
</gene>
<sequence>MNSEALICEICGQEARGSHYGAVACRACAAFFRRTGTSKHIKPCSRKKQCKFFKNGFFTCKFCRLQKCFTVGMSSETFQFDRDAYKVREMVQLDRRIPMGSETPLIARNSLGKMAFGFRKIQNEDQIFENLHKIPEFGKTQTLAQWEYYILKMTKWLTYFDDFQKLEQSLQIKMIQGIWSIWKKLERLAAIAMCIRRKLSEETIRKMKNGTLLCNWNQMKIDMSWCSKYSLEELKL</sequence>
<dbReference type="InterPro" id="IPR000536">
    <property type="entry name" value="Nucl_hrmn_rcpt_lig-bd"/>
</dbReference>
<keyword evidence="9" id="KW-0675">Receptor</keyword>
<dbReference type="CDD" id="cd06960">
    <property type="entry name" value="NR_DBD_HNF4A"/>
    <property type="match status" value="1"/>
</dbReference>
<dbReference type="GO" id="GO:0000978">
    <property type="term" value="F:RNA polymerase II cis-regulatory region sequence-specific DNA binding"/>
    <property type="evidence" value="ECO:0007669"/>
    <property type="project" value="InterPro"/>
</dbReference>
<dbReference type="WormBase" id="CBG22886">
    <property type="protein sequence ID" value="CBP37020"/>
    <property type="gene ID" value="WBGene00041347"/>
</dbReference>
<keyword evidence="7" id="KW-0238">DNA-binding</keyword>
<dbReference type="CTD" id="8580333"/>
<dbReference type="InterPro" id="IPR051152">
    <property type="entry name" value="C.elegans_Orphan_NR"/>
</dbReference>
<keyword evidence="3" id="KW-0479">Metal-binding</keyword>
<evidence type="ECO:0000256" key="10">
    <source>
        <dbReference type="ARBA" id="ARBA00023242"/>
    </source>
</evidence>
<dbReference type="SUPFAM" id="SSF57716">
    <property type="entry name" value="Glucocorticoid receptor-like (DNA-binding domain)"/>
    <property type="match status" value="1"/>
</dbReference>
<evidence type="ECO:0000256" key="1">
    <source>
        <dbReference type="ARBA" id="ARBA00004123"/>
    </source>
</evidence>
<feature type="domain" description="Nuclear receptor" evidence="11">
    <location>
        <begin position="5"/>
        <end position="80"/>
    </location>
</feature>
<dbReference type="RefSeq" id="XP_002638336.2">
    <property type="nucleotide sequence ID" value="XM_002638290.2"/>
</dbReference>
<keyword evidence="10" id="KW-0539">Nucleus</keyword>
<dbReference type="GO" id="GO:0008270">
    <property type="term" value="F:zinc ion binding"/>
    <property type="evidence" value="ECO:0007669"/>
    <property type="project" value="UniProtKB-KW"/>
</dbReference>
<keyword evidence="4" id="KW-0863">Zinc-finger</keyword>
<dbReference type="GeneID" id="8580333"/>
<comment type="subcellular location">
    <subcellularLocation>
        <location evidence="1">Nucleus</location>
    </subcellularLocation>
</comment>
<dbReference type="Pfam" id="PF00105">
    <property type="entry name" value="zf-C4"/>
    <property type="match status" value="1"/>
</dbReference>